<keyword evidence="5 12" id="KW-0679">Respiratory chain</keyword>
<comment type="function">
    <text evidence="12">Component of the ubiquinol-cytochrome c oxidoreductase, a multisubunit transmembrane complex that is part of the mitochondrial electron transport chain which drives oxidative phosphorylation.</text>
</comment>
<evidence type="ECO:0000256" key="2">
    <source>
        <dbReference type="ARBA" id="ARBA00008554"/>
    </source>
</evidence>
<evidence type="ECO:0000256" key="7">
    <source>
        <dbReference type="ARBA" id="ARBA00022982"/>
    </source>
</evidence>
<comment type="subunit">
    <text evidence="11">Component of the ubiquinol-cytochrome c oxidoreductase (cytochrome b-c1 complex, complex III, CIII), a multisubunit enzyme composed of 11 subunits. The complex is composed of 3 respiratory subunits cytochrome b, cytochrome c1 and Rieske protein UQCRFS1, 2 core protein subunits UQCRC1/QCR1 and UQCRC2/QCR2, and 6 low-molecular weight protein subunits UQCRH/QCR6, UQCRB/QCR7, UQCRQ/QCR8, UQCR10/QCR9, UQCR11/QCR10 and subunit 9, the cleavage product of Rieske protein UQCRFS1. The complex exists as an obligatory dimer and forms supercomplexes (SCs) in the inner mitochondrial membrane with NADH-ubiquinone oxidoreductase (complex I, CI) and cytochrome c oxidase (complex IV, CIV), resulting in different assemblies (supercomplex SCI(1)III(2)IV(1) and megacomplex MCI(2)III(2)IV(2)).</text>
</comment>
<organism evidence="13 14">
    <name type="scientific">Meganyctiphanes norvegica</name>
    <name type="common">Northern krill</name>
    <name type="synonym">Thysanopoda norvegica</name>
    <dbReference type="NCBI Taxonomy" id="48144"/>
    <lineage>
        <taxon>Eukaryota</taxon>
        <taxon>Metazoa</taxon>
        <taxon>Ecdysozoa</taxon>
        <taxon>Arthropoda</taxon>
        <taxon>Crustacea</taxon>
        <taxon>Multicrustacea</taxon>
        <taxon>Malacostraca</taxon>
        <taxon>Eumalacostraca</taxon>
        <taxon>Eucarida</taxon>
        <taxon>Euphausiacea</taxon>
        <taxon>Euphausiidae</taxon>
        <taxon>Meganyctiphanes</taxon>
    </lineage>
</organism>
<evidence type="ECO:0000256" key="11">
    <source>
        <dbReference type="ARBA" id="ARBA00046393"/>
    </source>
</evidence>
<dbReference type="FunFam" id="1.10.1090.10:FF:000001">
    <property type="entry name" value="Cytochrome b-c1 complex subunit 7"/>
    <property type="match status" value="1"/>
</dbReference>
<dbReference type="InterPro" id="IPR003197">
    <property type="entry name" value="QCR7"/>
</dbReference>
<dbReference type="GO" id="GO:0006122">
    <property type="term" value="P:mitochondrial electron transport, ubiquinol to cytochrome c"/>
    <property type="evidence" value="ECO:0007669"/>
    <property type="project" value="InterPro"/>
</dbReference>
<keyword evidence="7 12" id="KW-0249">Electron transport</keyword>
<sequence>MAASKSVGFVSQLNNSLKRWAYRASGFNQYGLYHDDVLHVDNDVKEALSRLPQRVVDDRHWRMQVAFQLSVQKSILPKDQWVTYEEDREKGRYLQPYLQEVIQEKEEREEWNKK</sequence>
<evidence type="ECO:0000256" key="9">
    <source>
        <dbReference type="ARBA" id="ARBA00023136"/>
    </source>
</evidence>
<evidence type="ECO:0000256" key="8">
    <source>
        <dbReference type="ARBA" id="ARBA00023128"/>
    </source>
</evidence>
<keyword evidence="9 12" id="KW-0472">Membrane</keyword>
<dbReference type="PANTHER" id="PTHR12022:SF0">
    <property type="entry name" value="CYTOCHROME B-C1 COMPLEX SUBUNIT 7"/>
    <property type="match status" value="1"/>
</dbReference>
<comment type="subcellular location">
    <subcellularLocation>
        <location evidence="1">Mitochondrion inner membrane</location>
        <topology evidence="1">Peripheral membrane protein</topology>
        <orientation evidence="1">Matrix side</orientation>
    </subcellularLocation>
</comment>
<keyword evidence="14" id="KW-1185">Reference proteome</keyword>
<dbReference type="PIRSF" id="PIRSF000022">
    <property type="entry name" value="Bc1_14K"/>
    <property type="match status" value="1"/>
</dbReference>
<evidence type="ECO:0000256" key="3">
    <source>
        <dbReference type="ARBA" id="ARBA00016323"/>
    </source>
</evidence>
<dbReference type="Proteomes" id="UP001497623">
    <property type="component" value="Unassembled WGS sequence"/>
</dbReference>
<dbReference type="GO" id="GO:0005743">
    <property type="term" value="C:mitochondrial inner membrane"/>
    <property type="evidence" value="ECO:0007669"/>
    <property type="project" value="UniProtKB-SubCell"/>
</dbReference>
<dbReference type="EMBL" id="CAXKWB010026543">
    <property type="protein sequence ID" value="CAL4130384.1"/>
    <property type="molecule type" value="Genomic_DNA"/>
</dbReference>
<dbReference type="AlphaFoldDB" id="A0AAV2RND9"/>
<evidence type="ECO:0000256" key="10">
    <source>
        <dbReference type="ARBA" id="ARBA00038521"/>
    </source>
</evidence>
<accession>A0AAV2RND9</accession>
<evidence type="ECO:0000256" key="6">
    <source>
        <dbReference type="ARBA" id="ARBA00022792"/>
    </source>
</evidence>
<dbReference type="Pfam" id="PF02271">
    <property type="entry name" value="UCR_14kD"/>
    <property type="match status" value="1"/>
</dbReference>
<keyword evidence="6 12" id="KW-0999">Mitochondrion inner membrane</keyword>
<comment type="caution">
    <text evidence="13">The sequence shown here is derived from an EMBL/GenBank/DDBJ whole genome shotgun (WGS) entry which is preliminary data.</text>
</comment>
<protein>
    <recommendedName>
        <fullName evidence="3 12">Cytochrome b-c1 complex subunit 7</fullName>
    </recommendedName>
</protein>
<evidence type="ECO:0000256" key="5">
    <source>
        <dbReference type="ARBA" id="ARBA00022660"/>
    </source>
</evidence>
<keyword evidence="4 12" id="KW-0813">Transport</keyword>
<name>A0AAV2RND9_MEGNR</name>
<dbReference type="Gene3D" id="1.10.1090.10">
    <property type="entry name" value="Cytochrome b-c1 complex subunit 7"/>
    <property type="match status" value="1"/>
</dbReference>
<reference evidence="13 14" key="1">
    <citation type="submission" date="2024-05" db="EMBL/GenBank/DDBJ databases">
        <authorList>
            <person name="Wallberg A."/>
        </authorList>
    </citation>
    <scope>NUCLEOTIDE SEQUENCE [LARGE SCALE GENOMIC DNA]</scope>
</reference>
<dbReference type="SUPFAM" id="SSF81524">
    <property type="entry name" value="14 kDa protein of cytochrome bc1 complex (Ubiquinol-cytochrome c reductase)"/>
    <property type="match status" value="1"/>
</dbReference>
<comment type="similarity">
    <text evidence="2 12">Belongs to the UQCRB/QCR7 family.</text>
</comment>
<dbReference type="GO" id="GO:0045275">
    <property type="term" value="C:respiratory chain complex III"/>
    <property type="evidence" value="ECO:0007669"/>
    <property type="project" value="InterPro"/>
</dbReference>
<evidence type="ECO:0000256" key="4">
    <source>
        <dbReference type="ARBA" id="ARBA00022448"/>
    </source>
</evidence>
<evidence type="ECO:0000313" key="13">
    <source>
        <dbReference type="EMBL" id="CAL4130384.1"/>
    </source>
</evidence>
<dbReference type="InterPro" id="IPR036544">
    <property type="entry name" value="QCR7_sf"/>
</dbReference>
<dbReference type="PANTHER" id="PTHR12022">
    <property type="entry name" value="UBIQUINOL-CYTOCHROME C REDUCTASE COMPLEX 14 KD PROTEIN"/>
    <property type="match status" value="1"/>
</dbReference>
<keyword evidence="8 12" id="KW-0496">Mitochondrion</keyword>
<evidence type="ECO:0000256" key="1">
    <source>
        <dbReference type="ARBA" id="ARBA00004443"/>
    </source>
</evidence>
<gene>
    <name evidence="13" type="ORF">MNOR_LOCUS26491</name>
</gene>
<comment type="subunit">
    <text evidence="10">Component of the ubiquinol-cytochrome c oxidoreductase (cytochrome b-c1 complex, complex III, CIII), a multisubunit enzyme composed of 3 respiratory subunits cytochrome b, cytochrome c1 and Rieske protein, 2 core protein subunits, and additional low-molecular weight protein subunits. The complex exists as an obligatory dimer and forms supercomplexes (SCs) in the inner mitochondrial membrane with cytochrome c oxidase (complex IV, CIV).</text>
</comment>
<evidence type="ECO:0000256" key="12">
    <source>
        <dbReference type="PIRNR" id="PIRNR000022"/>
    </source>
</evidence>
<proteinExistence type="inferred from homology"/>
<evidence type="ECO:0000313" key="14">
    <source>
        <dbReference type="Proteomes" id="UP001497623"/>
    </source>
</evidence>